<organism evidence="2 3">
    <name type="scientific">Mollisia scopiformis</name>
    <name type="common">Conifer needle endophyte fungus</name>
    <name type="synonym">Phialocephala scopiformis</name>
    <dbReference type="NCBI Taxonomy" id="149040"/>
    <lineage>
        <taxon>Eukaryota</taxon>
        <taxon>Fungi</taxon>
        <taxon>Dikarya</taxon>
        <taxon>Ascomycota</taxon>
        <taxon>Pezizomycotina</taxon>
        <taxon>Leotiomycetes</taxon>
        <taxon>Helotiales</taxon>
        <taxon>Mollisiaceae</taxon>
        <taxon>Mollisia</taxon>
    </lineage>
</organism>
<name>A0A132B771_MOLSC</name>
<dbReference type="AlphaFoldDB" id="A0A132B771"/>
<protein>
    <recommendedName>
        <fullName evidence="1">AB hydrolase-1 domain-containing protein</fullName>
    </recommendedName>
</protein>
<dbReference type="RefSeq" id="XP_018062607.1">
    <property type="nucleotide sequence ID" value="XM_018210129.1"/>
</dbReference>
<keyword evidence="3" id="KW-1185">Reference proteome</keyword>
<accession>A0A132B771</accession>
<evidence type="ECO:0000259" key="1">
    <source>
        <dbReference type="Pfam" id="PF12697"/>
    </source>
</evidence>
<proteinExistence type="predicted"/>
<dbReference type="KEGG" id="psco:LY89DRAFT_599986"/>
<dbReference type="InterPro" id="IPR000073">
    <property type="entry name" value="AB_hydrolase_1"/>
</dbReference>
<dbReference type="EMBL" id="KQ947436">
    <property type="protein sequence ID" value="KUJ08252.1"/>
    <property type="molecule type" value="Genomic_DNA"/>
</dbReference>
<reference evidence="2 3" key="1">
    <citation type="submission" date="2015-10" db="EMBL/GenBank/DDBJ databases">
        <title>Full genome of DAOMC 229536 Phialocephala scopiformis, a fungal endophyte of spruce producing the potent anti-insectan compound rugulosin.</title>
        <authorList>
            <consortium name="DOE Joint Genome Institute"/>
            <person name="Walker A.K."/>
            <person name="Frasz S.L."/>
            <person name="Seifert K.A."/>
            <person name="Miller J.D."/>
            <person name="Mondo S.J."/>
            <person name="Labutti K."/>
            <person name="Lipzen A."/>
            <person name="Dockter R."/>
            <person name="Kennedy M."/>
            <person name="Grigoriev I.V."/>
            <person name="Spatafora J.W."/>
        </authorList>
    </citation>
    <scope>NUCLEOTIDE SEQUENCE [LARGE SCALE GENOMIC DNA]</scope>
    <source>
        <strain evidence="2 3">CBS 120377</strain>
    </source>
</reference>
<dbReference type="Pfam" id="PF12697">
    <property type="entry name" value="Abhydrolase_6"/>
    <property type="match status" value="1"/>
</dbReference>
<dbReference type="Gene3D" id="3.40.50.1820">
    <property type="entry name" value="alpha/beta hydrolase"/>
    <property type="match status" value="1"/>
</dbReference>
<dbReference type="SUPFAM" id="SSF53474">
    <property type="entry name" value="alpha/beta-Hydrolases"/>
    <property type="match status" value="1"/>
</dbReference>
<dbReference type="GeneID" id="28819855"/>
<dbReference type="InParanoid" id="A0A132B771"/>
<gene>
    <name evidence="2" type="ORF">LY89DRAFT_599986</name>
</gene>
<sequence>MIPVTVTANNTLLPIYPNSTSPTAFYEYFGSLNFSRISPFANTVSGTFNISATYCEPSTNLEGRNAVQLLVHGVAYTKSYWNGNEYPDPEFAGEYSWVSHAQSQGYATLSIDRLGNGASSHPDPINVVQGPLQVEILHQLTQSLRAGTIPSISQIYKTVILASHSYGSILGRSLATLHPTTGADAYILTAAGPDVEKGFEATLPTFHARAASHVDPLQFDQLPQGYLSIHPPSLRTSLYSYPGDFSPGLLAYDETLTHIFAAGEVIAQAPLESSPSNFTGPVFVLTGRYDQIACGVGNFTASVAQCNISEIGGLKTFFPKAKSFEVYIPDQTGHNLNTHFSAGESFGVVGQWLDNAGF</sequence>
<dbReference type="OrthoDB" id="190201at2759"/>
<dbReference type="InterPro" id="IPR029058">
    <property type="entry name" value="AB_hydrolase_fold"/>
</dbReference>
<evidence type="ECO:0000313" key="2">
    <source>
        <dbReference type="EMBL" id="KUJ08252.1"/>
    </source>
</evidence>
<evidence type="ECO:0000313" key="3">
    <source>
        <dbReference type="Proteomes" id="UP000070700"/>
    </source>
</evidence>
<feature type="domain" description="AB hydrolase-1" evidence="1">
    <location>
        <begin position="69"/>
        <end position="231"/>
    </location>
</feature>
<dbReference type="Proteomes" id="UP000070700">
    <property type="component" value="Unassembled WGS sequence"/>
</dbReference>